<evidence type="ECO:0000256" key="5">
    <source>
        <dbReference type="ARBA" id="ARBA00022496"/>
    </source>
</evidence>
<dbReference type="Gene3D" id="2.40.170.20">
    <property type="entry name" value="TonB-dependent receptor, beta-barrel domain"/>
    <property type="match status" value="1"/>
</dbReference>
<dbReference type="InterPro" id="IPR000531">
    <property type="entry name" value="Beta-barrel_TonB"/>
</dbReference>
<evidence type="ECO:0000256" key="9">
    <source>
        <dbReference type="ARBA" id="ARBA00023065"/>
    </source>
</evidence>
<dbReference type="Proteomes" id="UP000195667">
    <property type="component" value="Unassembled WGS sequence"/>
</dbReference>
<dbReference type="InterPro" id="IPR012910">
    <property type="entry name" value="Plug_dom"/>
</dbReference>
<keyword evidence="6 14" id="KW-0812">Transmembrane</keyword>
<keyword evidence="20" id="KW-1185">Reference proteome</keyword>
<keyword evidence="7 16" id="KW-0732">Signal</keyword>
<evidence type="ECO:0000256" key="16">
    <source>
        <dbReference type="SAM" id="SignalP"/>
    </source>
</evidence>
<dbReference type="SUPFAM" id="SSF56935">
    <property type="entry name" value="Porins"/>
    <property type="match status" value="1"/>
</dbReference>
<dbReference type="EMBL" id="FUKI01000039">
    <property type="protein sequence ID" value="SJM90070.1"/>
    <property type="molecule type" value="Genomic_DNA"/>
</dbReference>
<keyword evidence="4 14" id="KW-1134">Transmembrane beta strand</keyword>
<keyword evidence="10 15" id="KW-0798">TonB box</keyword>
<proteinExistence type="inferred from homology"/>
<dbReference type="InterPro" id="IPR039426">
    <property type="entry name" value="TonB-dep_rcpt-like"/>
</dbReference>
<feature type="domain" description="TonB-dependent receptor plug" evidence="18">
    <location>
        <begin position="101"/>
        <end position="195"/>
    </location>
</feature>
<evidence type="ECO:0000259" key="17">
    <source>
        <dbReference type="Pfam" id="PF00593"/>
    </source>
</evidence>
<name>A0A1R4H1Y9_9GAMM</name>
<evidence type="ECO:0000256" key="8">
    <source>
        <dbReference type="ARBA" id="ARBA00023004"/>
    </source>
</evidence>
<dbReference type="GO" id="GO:0009279">
    <property type="term" value="C:cell outer membrane"/>
    <property type="evidence" value="ECO:0007669"/>
    <property type="project" value="UniProtKB-SubCell"/>
</dbReference>
<evidence type="ECO:0000256" key="11">
    <source>
        <dbReference type="ARBA" id="ARBA00023136"/>
    </source>
</evidence>
<dbReference type="PANTHER" id="PTHR32552:SF68">
    <property type="entry name" value="FERRICHROME OUTER MEMBRANE TRANSPORTER_PHAGE RECEPTOR"/>
    <property type="match status" value="1"/>
</dbReference>
<evidence type="ECO:0000256" key="7">
    <source>
        <dbReference type="ARBA" id="ARBA00022729"/>
    </source>
</evidence>
<evidence type="ECO:0000256" key="1">
    <source>
        <dbReference type="ARBA" id="ARBA00004571"/>
    </source>
</evidence>
<dbReference type="InterPro" id="IPR010105">
    <property type="entry name" value="TonB_sidphr_rcpt"/>
</dbReference>
<dbReference type="CDD" id="cd01347">
    <property type="entry name" value="ligand_gated_channel"/>
    <property type="match status" value="1"/>
</dbReference>
<evidence type="ECO:0000256" key="13">
    <source>
        <dbReference type="ARBA" id="ARBA00023237"/>
    </source>
</evidence>
<reference evidence="20" key="1">
    <citation type="submission" date="2017-02" db="EMBL/GenBank/DDBJ databases">
        <authorList>
            <person name="Daims H."/>
        </authorList>
    </citation>
    <scope>NUCLEOTIDE SEQUENCE [LARGE SCALE GENOMIC DNA]</scope>
</reference>
<protein>
    <submittedName>
        <fullName evidence="19">TonB-dependent siderophore receptor</fullName>
    </submittedName>
</protein>
<keyword evidence="11 14" id="KW-0472">Membrane</keyword>
<evidence type="ECO:0000313" key="20">
    <source>
        <dbReference type="Proteomes" id="UP000195667"/>
    </source>
</evidence>
<dbReference type="InterPro" id="IPR037066">
    <property type="entry name" value="Plug_dom_sf"/>
</dbReference>
<dbReference type="GO" id="GO:0015344">
    <property type="term" value="F:siderophore uptake transmembrane transporter activity"/>
    <property type="evidence" value="ECO:0007669"/>
    <property type="project" value="TreeGrafter"/>
</dbReference>
<evidence type="ECO:0000256" key="3">
    <source>
        <dbReference type="ARBA" id="ARBA00022448"/>
    </source>
</evidence>
<organism evidence="19 20">
    <name type="scientific">Crenothrix polyspora</name>
    <dbReference type="NCBI Taxonomy" id="360316"/>
    <lineage>
        <taxon>Bacteria</taxon>
        <taxon>Pseudomonadati</taxon>
        <taxon>Pseudomonadota</taxon>
        <taxon>Gammaproteobacteria</taxon>
        <taxon>Methylococcales</taxon>
        <taxon>Crenotrichaceae</taxon>
        <taxon>Crenothrix</taxon>
    </lineage>
</organism>
<gene>
    <name evidence="19" type="ORF">CRENPOLYSF1_1330009</name>
</gene>
<evidence type="ECO:0000256" key="10">
    <source>
        <dbReference type="ARBA" id="ARBA00023077"/>
    </source>
</evidence>
<keyword evidence="9" id="KW-0406">Ion transport</keyword>
<dbReference type="FunFam" id="2.170.130.10:FF:000001">
    <property type="entry name" value="Catecholate siderophore TonB-dependent receptor"/>
    <property type="match status" value="1"/>
</dbReference>
<dbReference type="Pfam" id="PF00593">
    <property type="entry name" value="TonB_dep_Rec_b-barrel"/>
    <property type="match status" value="1"/>
</dbReference>
<evidence type="ECO:0000313" key="19">
    <source>
        <dbReference type="EMBL" id="SJM90070.1"/>
    </source>
</evidence>
<evidence type="ECO:0000256" key="6">
    <source>
        <dbReference type="ARBA" id="ARBA00022692"/>
    </source>
</evidence>
<dbReference type="GO" id="GO:0015891">
    <property type="term" value="P:siderophore transport"/>
    <property type="evidence" value="ECO:0007669"/>
    <property type="project" value="InterPro"/>
</dbReference>
<dbReference type="RefSeq" id="WP_087142380.1">
    <property type="nucleotide sequence ID" value="NZ_FUKI01000039.1"/>
</dbReference>
<dbReference type="PANTHER" id="PTHR32552">
    <property type="entry name" value="FERRICHROME IRON RECEPTOR-RELATED"/>
    <property type="match status" value="1"/>
</dbReference>
<dbReference type="GO" id="GO:0038023">
    <property type="term" value="F:signaling receptor activity"/>
    <property type="evidence" value="ECO:0007669"/>
    <property type="project" value="InterPro"/>
</dbReference>
<keyword evidence="3 14" id="KW-0813">Transport</keyword>
<evidence type="ECO:0000256" key="4">
    <source>
        <dbReference type="ARBA" id="ARBA00022452"/>
    </source>
</evidence>
<dbReference type="Pfam" id="PF07715">
    <property type="entry name" value="Plug"/>
    <property type="match status" value="1"/>
</dbReference>
<dbReference type="AlphaFoldDB" id="A0A1R4H1Y9"/>
<dbReference type="OrthoDB" id="127311at2"/>
<keyword evidence="12 19" id="KW-0675">Receptor</keyword>
<evidence type="ECO:0000259" key="18">
    <source>
        <dbReference type="Pfam" id="PF07715"/>
    </source>
</evidence>
<evidence type="ECO:0000256" key="14">
    <source>
        <dbReference type="PROSITE-ProRule" id="PRU01360"/>
    </source>
</evidence>
<keyword evidence="8" id="KW-0408">Iron</keyword>
<accession>A0A1R4H1Y9</accession>
<evidence type="ECO:0000256" key="12">
    <source>
        <dbReference type="ARBA" id="ARBA00023170"/>
    </source>
</evidence>
<feature type="chain" id="PRO_5012910121" evidence="16">
    <location>
        <begin position="38"/>
        <end position="748"/>
    </location>
</feature>
<keyword evidence="5" id="KW-0410">Iron transport</keyword>
<feature type="domain" description="TonB-dependent receptor-like beta-barrel" evidence="17">
    <location>
        <begin position="269"/>
        <end position="717"/>
    </location>
</feature>
<comment type="subcellular location">
    <subcellularLocation>
        <location evidence="1 14">Cell outer membrane</location>
        <topology evidence="1 14">Multi-pass membrane protein</topology>
    </subcellularLocation>
</comment>
<keyword evidence="13 14" id="KW-0998">Cell outer membrane</keyword>
<dbReference type="PROSITE" id="PS52016">
    <property type="entry name" value="TONB_DEPENDENT_REC_3"/>
    <property type="match status" value="1"/>
</dbReference>
<evidence type="ECO:0000256" key="2">
    <source>
        <dbReference type="ARBA" id="ARBA00009810"/>
    </source>
</evidence>
<sequence length="748" mass="82903">MKNKTPALKMQSRNLHKYPRLVTASILLAFTNQFAFADEVLDKLEKKYLKPVANHNQDGKQKKQEVVTELGEVLVTGTVEDDPKAYYVPNTTTATKTDTPIMQTPVSVKVVPQQVLKDQQVITVDQALRNVSGAVAGAGGTGNFFLRGFGQRDIYRDGFLNQSQWAHTEDLANIERVEVLKGPASILYGRTEPGGLVNFVTKNPLDTPYYSFRQQFGSFDLYRTSVDATGPLTSDGDLAYRFNLGYQTNRTFQEFGGNERLMVAPTLRWRINDKTTSSLKLEYSNIKEKGRGTIPLQGNRPAAIARELNLGESWNIQEDEYFRLSLDTTHAFNDNWKLHHRFNFTDYTLTMASSSPDGSWSPIKPNGDVARSFFAQNTDGKDYQHNFFTALELNGKFDTGILKHNLLVGGDYYRTDYRSSMAGFGGNLTHYDSININNPSHKANPPDVLAKDVTYGNFTLPWFGLYAQDQIELPYHVHVLAGLRYDNAETSGTSTGEFGGPVADTTFDRVSPRGGVVWQPIPELSLYGSYTENFGAANGFWANQVLPPQTAQQWEIGAKTELFDGRFNATLAYFDLTKQSIAISVAQGLQRAAGEQETHGIEFDFSGEILPGWNVIGAYAYMPFAKTIKDSVGAGTEGKRLNNAPEHSGNLWTTYELQKGALQGLKFGAGVQAVGQREIGYNETAQAPGYVTLNLMASKLWKIGKTNLTTQVNVDNVLDKTYIGSVYSYGPSNYGAPLTVMGSVKIEY</sequence>
<dbReference type="NCBIfam" id="TIGR01783">
    <property type="entry name" value="TonB-siderophor"/>
    <property type="match status" value="1"/>
</dbReference>
<evidence type="ECO:0000256" key="15">
    <source>
        <dbReference type="RuleBase" id="RU003357"/>
    </source>
</evidence>
<feature type="signal peptide" evidence="16">
    <location>
        <begin position="1"/>
        <end position="37"/>
    </location>
</feature>
<comment type="similarity">
    <text evidence="2 14 15">Belongs to the TonB-dependent receptor family.</text>
</comment>
<dbReference type="FunFam" id="2.40.170.20:FF:000005">
    <property type="entry name" value="TonB-dependent siderophore receptor"/>
    <property type="match status" value="1"/>
</dbReference>
<dbReference type="Gene3D" id="2.170.130.10">
    <property type="entry name" value="TonB-dependent receptor, plug domain"/>
    <property type="match status" value="1"/>
</dbReference>
<dbReference type="InterPro" id="IPR036942">
    <property type="entry name" value="Beta-barrel_TonB_sf"/>
</dbReference>